<gene>
    <name evidence="1" type="ORF">SAMN05216249_11093</name>
</gene>
<dbReference type="InterPro" id="IPR008792">
    <property type="entry name" value="PQQD"/>
</dbReference>
<sequence>MENSTKVKLVKQIEVATLNDEKAMVDFETGNYYLLKGSATDIWDFIQTETTIGEIIDKLLEIYDVNPEECKASVVDFLEELKSKGLIELS</sequence>
<dbReference type="STRING" id="1120918.SAMN05216249_11093"/>
<organism evidence="1 2">
    <name type="scientific">Acetitomaculum ruminis DSM 5522</name>
    <dbReference type="NCBI Taxonomy" id="1120918"/>
    <lineage>
        <taxon>Bacteria</taxon>
        <taxon>Bacillati</taxon>
        <taxon>Bacillota</taxon>
        <taxon>Clostridia</taxon>
        <taxon>Lachnospirales</taxon>
        <taxon>Lachnospiraceae</taxon>
        <taxon>Acetitomaculum</taxon>
    </lineage>
</organism>
<dbReference type="Pfam" id="PF05402">
    <property type="entry name" value="PqqD"/>
    <property type="match status" value="1"/>
</dbReference>
<dbReference type="InterPro" id="IPR041881">
    <property type="entry name" value="PqqD_sf"/>
</dbReference>
<evidence type="ECO:0000313" key="1">
    <source>
        <dbReference type="EMBL" id="SFB14030.1"/>
    </source>
</evidence>
<accession>A0A1I0YNJ2</accession>
<dbReference type="RefSeq" id="WP_092872562.1">
    <property type="nucleotide sequence ID" value="NZ_FOJY01000010.1"/>
</dbReference>
<dbReference type="Proteomes" id="UP000198838">
    <property type="component" value="Unassembled WGS sequence"/>
</dbReference>
<proteinExistence type="predicted"/>
<evidence type="ECO:0000313" key="2">
    <source>
        <dbReference type="Proteomes" id="UP000198838"/>
    </source>
</evidence>
<name>A0A1I0YNJ2_9FIRM</name>
<dbReference type="EMBL" id="FOJY01000010">
    <property type="protein sequence ID" value="SFB14030.1"/>
    <property type="molecule type" value="Genomic_DNA"/>
</dbReference>
<dbReference type="AlphaFoldDB" id="A0A1I0YNJ2"/>
<reference evidence="1 2" key="1">
    <citation type="submission" date="2016-10" db="EMBL/GenBank/DDBJ databases">
        <authorList>
            <person name="de Groot N.N."/>
        </authorList>
    </citation>
    <scope>NUCLEOTIDE SEQUENCE [LARGE SCALE GENOMIC DNA]</scope>
    <source>
        <strain evidence="1 2">DSM 5522</strain>
    </source>
</reference>
<dbReference type="OrthoDB" id="1495225at2"/>
<dbReference type="Gene3D" id="1.10.10.1150">
    <property type="entry name" value="Coenzyme PQQ synthesis protein D (PqqD)"/>
    <property type="match status" value="1"/>
</dbReference>
<protein>
    <submittedName>
        <fullName evidence="1">Coenzyme PQQ synthesis protein D (PqqD)</fullName>
    </submittedName>
</protein>
<keyword evidence="2" id="KW-1185">Reference proteome</keyword>